<evidence type="ECO:0000256" key="1">
    <source>
        <dbReference type="SAM" id="MobiDB-lite"/>
    </source>
</evidence>
<dbReference type="EMBL" id="LR792683">
    <property type="protein sequence ID" value="CAB3390703.1"/>
    <property type="molecule type" value="Genomic_DNA"/>
</dbReference>
<feature type="domain" description="SLH" evidence="3">
    <location>
        <begin position="725"/>
        <end position="786"/>
    </location>
</feature>
<proteinExistence type="predicted"/>
<dbReference type="AlphaFoldDB" id="A0A6F9E371"/>
<organism evidence="4 5">
    <name type="scientific">Kyrpidia spormannii</name>
    <dbReference type="NCBI Taxonomy" id="2055160"/>
    <lineage>
        <taxon>Bacteria</taxon>
        <taxon>Bacillati</taxon>
        <taxon>Bacillota</taxon>
        <taxon>Bacilli</taxon>
        <taxon>Bacillales</taxon>
        <taxon>Alicyclobacillaceae</taxon>
        <taxon>Kyrpidia</taxon>
    </lineage>
</organism>
<feature type="domain" description="SLH" evidence="3">
    <location>
        <begin position="669"/>
        <end position="724"/>
    </location>
</feature>
<gene>
    <name evidence="4" type="ORF">COOX1_0545</name>
</gene>
<dbReference type="Proteomes" id="UP000502196">
    <property type="component" value="Chromosome"/>
</dbReference>
<dbReference type="InterPro" id="IPR032599">
    <property type="entry name" value="YcdB/YcdC_rep_domain"/>
</dbReference>
<evidence type="ECO:0000313" key="5">
    <source>
        <dbReference type="Proteomes" id="UP000502196"/>
    </source>
</evidence>
<feature type="domain" description="SLH" evidence="3">
    <location>
        <begin position="606"/>
        <end position="668"/>
    </location>
</feature>
<sequence length="786" mass="83536">MNEMGHSSVKKGVFVSLGVAALLAGPVVPAVAAGAVPIVPGGPGGPGLPVSGTPGGVASTPGGGVVQAPPKDARVSIDAAKQKVMDAFGFRVTPDMTFNYSFMSGAPDGRRRWNLSWQTPPFQGGPGDSYNASVDADSGAILSYQHWKGKDQAFPPTVTREQARETALDLVKKLQPVESQQITAWPVQEAMGPQGLSGFVFAFARVQDGVPFPSNGFRLMISPDGQVSSYDFVWSTNVLFPGSKPALGEGQAQATLANTLRVSAHYIPDPSKWAGVAQVRMVYQANVAASTITPGLGYAPVGPMVLDASSAQWIDGNGNSLSVPDAPTPTPLMPGGPEVPTFFSKPLDESAAERIARSLSELSTSATLVTSNLNDGGRGQHPTWTFTFTEPDNTSVNVSVDAMSGEVVSFNTGRPIPMNEKSAAGPPAVTADQARRVALDFLKRVLPNRLGALAVPENQPEDGPILFNKSMAGPMIPAGPAIVKPPIAQNYVVNALHLHHGVIDDLSNVSVSVDKTTGQVTNYYARFADDPGMGINYPEGQPKPSEQARQAYLNAIHMTLAYVQLMQPNSGEPGPVRLVYVPVSDAPLIGWDALTGQWIQPFGAQPGNVNLDEIRGHWAEKELSALFQAGIMQPVNGKIAPDQPITRGDFVAALMRAVSPYGGPIPDMPSFEDVPSNHPDYPYIEWALQRGWIDAGKQFHPDEPLTRIAMADILVREQGYQDLTKVTGIFQNPYSDMSGRSDRELADAAVVTGLGLMRGSDGKFLPDDPASRAQAAVVLYRLLELK</sequence>
<feature type="signal peptide" evidence="2">
    <location>
        <begin position="1"/>
        <end position="32"/>
    </location>
</feature>
<reference evidence="4 5" key="1">
    <citation type="submission" date="2020-04" db="EMBL/GenBank/DDBJ databases">
        <authorList>
            <person name="Hogendoorn C."/>
        </authorList>
    </citation>
    <scope>NUCLEOTIDE SEQUENCE [LARGE SCALE GENOMIC DNA]</scope>
    <source>
        <strain evidence="4">COOX1</strain>
    </source>
</reference>
<protein>
    <recommendedName>
        <fullName evidence="3">SLH domain-containing protein</fullName>
    </recommendedName>
</protein>
<keyword evidence="2" id="KW-0732">Signal</keyword>
<dbReference type="Pfam" id="PF16244">
    <property type="entry name" value="DUF4901"/>
    <property type="match status" value="2"/>
</dbReference>
<dbReference type="PROSITE" id="PS51272">
    <property type="entry name" value="SLH"/>
    <property type="match status" value="3"/>
</dbReference>
<feature type="chain" id="PRO_5026111280" description="SLH domain-containing protein" evidence="2">
    <location>
        <begin position="33"/>
        <end position="786"/>
    </location>
</feature>
<evidence type="ECO:0000259" key="3">
    <source>
        <dbReference type="PROSITE" id="PS51272"/>
    </source>
</evidence>
<dbReference type="InterPro" id="IPR001119">
    <property type="entry name" value="SLH_dom"/>
</dbReference>
<evidence type="ECO:0000256" key="2">
    <source>
        <dbReference type="SAM" id="SignalP"/>
    </source>
</evidence>
<name>A0A6F9E371_9BACL</name>
<dbReference type="Pfam" id="PF00395">
    <property type="entry name" value="SLH"/>
    <property type="match status" value="3"/>
</dbReference>
<accession>A0A6F9E371</accession>
<evidence type="ECO:0000313" key="4">
    <source>
        <dbReference type="EMBL" id="CAB3390703.1"/>
    </source>
</evidence>
<feature type="region of interest" description="Disordered" evidence="1">
    <location>
        <begin position="47"/>
        <end position="70"/>
    </location>
</feature>